<dbReference type="RefSeq" id="WP_131776156.1">
    <property type="nucleotide sequence ID" value="NZ_BMOB01000003.1"/>
</dbReference>
<evidence type="ECO:0000313" key="2">
    <source>
        <dbReference type="Proteomes" id="UP000630149"/>
    </source>
</evidence>
<gene>
    <name evidence="1" type="ORF">GCM10007966_09160</name>
</gene>
<accession>A0A917NC28</accession>
<dbReference type="Proteomes" id="UP000630149">
    <property type="component" value="Unassembled WGS sequence"/>
</dbReference>
<dbReference type="AlphaFoldDB" id="A0A917NC28"/>
<name>A0A917NC28_9GAMM</name>
<dbReference type="OrthoDB" id="5647949at2"/>
<comment type="caution">
    <text evidence="1">The sequence shown here is derived from an EMBL/GenBank/DDBJ whole genome shotgun (WGS) entry which is preliminary data.</text>
</comment>
<reference evidence="1" key="1">
    <citation type="journal article" date="2014" name="Int. J. Syst. Evol. Microbiol.">
        <title>Complete genome sequence of Corynebacterium casei LMG S-19264T (=DSM 44701T), isolated from a smear-ripened cheese.</title>
        <authorList>
            <consortium name="US DOE Joint Genome Institute (JGI-PGF)"/>
            <person name="Walter F."/>
            <person name="Albersmeier A."/>
            <person name="Kalinowski J."/>
            <person name="Ruckert C."/>
        </authorList>
    </citation>
    <scope>NUCLEOTIDE SEQUENCE</scope>
    <source>
        <strain evidence="1">JCM 13919</strain>
    </source>
</reference>
<proteinExistence type="predicted"/>
<dbReference type="EMBL" id="BMOB01000003">
    <property type="protein sequence ID" value="GGI82699.1"/>
    <property type="molecule type" value="Genomic_DNA"/>
</dbReference>
<reference evidence="1" key="2">
    <citation type="submission" date="2020-09" db="EMBL/GenBank/DDBJ databases">
        <authorList>
            <person name="Sun Q."/>
            <person name="Ohkuma M."/>
        </authorList>
    </citation>
    <scope>NUCLEOTIDE SEQUENCE</scope>
    <source>
        <strain evidence="1">JCM 13919</strain>
    </source>
</reference>
<evidence type="ECO:0000313" key="1">
    <source>
        <dbReference type="EMBL" id="GGI82699.1"/>
    </source>
</evidence>
<protein>
    <submittedName>
        <fullName evidence="1">Uncharacterized protein</fullName>
    </submittedName>
</protein>
<keyword evidence="2" id="KW-1185">Reference proteome</keyword>
<sequence length="190" mass="22349">MFQWKEIVSDRFLRKIKKVNSDLNDYVLYKIVDSYIDEETEYLQIQCINTKAVLSYTLTEIIYDIQVLYGLHPIQGCFIGLEYGKNLRTPKEHSNQIPPKHILTRSSLWRYGKYNLLYQDRSGYITFESRDGSHNNVLTMDPRDIALTREIITEFDVSQAFYIGVFTGLKLARLHEPKRVAQNYLRLVKG</sequence>
<organism evidence="1 2">
    <name type="scientific">Legionella impletisoli</name>
    <dbReference type="NCBI Taxonomy" id="343510"/>
    <lineage>
        <taxon>Bacteria</taxon>
        <taxon>Pseudomonadati</taxon>
        <taxon>Pseudomonadota</taxon>
        <taxon>Gammaproteobacteria</taxon>
        <taxon>Legionellales</taxon>
        <taxon>Legionellaceae</taxon>
        <taxon>Legionella</taxon>
    </lineage>
</organism>